<dbReference type="HOGENOM" id="CLU_121465_0_0_7"/>
<organism evidence="1 2">
    <name type="scientific">Anaeromyxobacter dehalogenans (strain ATCC BAA-258 / DSM 21875 / 2CP-1)</name>
    <dbReference type="NCBI Taxonomy" id="455488"/>
    <lineage>
        <taxon>Bacteria</taxon>
        <taxon>Pseudomonadati</taxon>
        <taxon>Myxococcota</taxon>
        <taxon>Myxococcia</taxon>
        <taxon>Myxococcales</taxon>
        <taxon>Cystobacterineae</taxon>
        <taxon>Anaeromyxobacteraceae</taxon>
        <taxon>Anaeromyxobacter</taxon>
    </lineage>
</organism>
<dbReference type="RefSeq" id="WP_015934842.1">
    <property type="nucleotide sequence ID" value="NC_011891.1"/>
</dbReference>
<dbReference type="Proteomes" id="UP000007089">
    <property type="component" value="Chromosome"/>
</dbReference>
<keyword evidence="2" id="KW-1185">Reference proteome</keyword>
<evidence type="ECO:0008006" key="3">
    <source>
        <dbReference type="Google" id="ProtNLM"/>
    </source>
</evidence>
<protein>
    <recommendedName>
        <fullName evidence="3">DUF1285 domain-containing protein</fullName>
    </recommendedName>
</protein>
<gene>
    <name evidence="1" type="ordered locus">A2cp1_3754</name>
</gene>
<dbReference type="KEGG" id="acp:A2cp1_3754"/>
<name>B8J6V8_ANAD2</name>
<dbReference type="AlphaFoldDB" id="B8J6V8"/>
<accession>B8J6V8</accession>
<dbReference type="EMBL" id="CP001359">
    <property type="protein sequence ID" value="ACL67080.1"/>
    <property type="molecule type" value="Genomic_DNA"/>
</dbReference>
<evidence type="ECO:0000313" key="2">
    <source>
        <dbReference type="Proteomes" id="UP000007089"/>
    </source>
</evidence>
<proteinExistence type="predicted"/>
<reference evidence="1" key="1">
    <citation type="submission" date="2009-01" db="EMBL/GenBank/DDBJ databases">
        <title>Complete sequence of Anaeromyxobacter dehalogenans 2CP-1.</title>
        <authorList>
            <consortium name="US DOE Joint Genome Institute"/>
            <person name="Lucas S."/>
            <person name="Copeland A."/>
            <person name="Lapidus A."/>
            <person name="Glavina del Rio T."/>
            <person name="Dalin E."/>
            <person name="Tice H."/>
            <person name="Bruce D."/>
            <person name="Goodwin L."/>
            <person name="Pitluck S."/>
            <person name="Saunders E."/>
            <person name="Brettin T."/>
            <person name="Detter J.C."/>
            <person name="Han C."/>
            <person name="Larimer F."/>
            <person name="Land M."/>
            <person name="Hauser L."/>
            <person name="Kyrpides N."/>
            <person name="Ovchinnikova G."/>
            <person name="Beliaev A.S."/>
            <person name="Richardson P."/>
        </authorList>
    </citation>
    <scope>NUCLEOTIDE SEQUENCE</scope>
    <source>
        <strain evidence="1">2CP-1</strain>
    </source>
</reference>
<evidence type="ECO:0000313" key="1">
    <source>
        <dbReference type="EMBL" id="ACL67080.1"/>
    </source>
</evidence>
<sequence>MSEGPPDPAALELLRSRSGLSIDPEGRFLHRGEPITHARTLEALWRSLSRTPDGRYEVAIGRERAYVQVDEAPYAVRGATEDPRGGPPLLHLSDGTAEPLDPATLSVGADGVLRCAVKGGAHRARFTRAGHVSLGLMLREDPPGSGGYALFVNGARWPVTVL</sequence>